<sequence>MKKKTFIECLINGRLNVLNHNRFYLRVNFFQASNRMLLIVFKNLKKTLSNILKSLNILLYIFLDKNDHLLEMPNNGSLSN</sequence>
<evidence type="ECO:0000313" key="2">
    <source>
        <dbReference type="Proteomes" id="UP000276133"/>
    </source>
</evidence>
<accession>A0A3M7RN75</accession>
<evidence type="ECO:0000313" key="1">
    <source>
        <dbReference type="EMBL" id="RNA24807.1"/>
    </source>
</evidence>
<gene>
    <name evidence="1" type="ORF">BpHYR1_043364</name>
</gene>
<dbReference type="AlphaFoldDB" id="A0A3M7RN75"/>
<organism evidence="1 2">
    <name type="scientific">Brachionus plicatilis</name>
    <name type="common">Marine rotifer</name>
    <name type="synonym">Brachionus muelleri</name>
    <dbReference type="NCBI Taxonomy" id="10195"/>
    <lineage>
        <taxon>Eukaryota</taxon>
        <taxon>Metazoa</taxon>
        <taxon>Spiralia</taxon>
        <taxon>Gnathifera</taxon>
        <taxon>Rotifera</taxon>
        <taxon>Eurotatoria</taxon>
        <taxon>Monogononta</taxon>
        <taxon>Pseudotrocha</taxon>
        <taxon>Ploima</taxon>
        <taxon>Brachionidae</taxon>
        <taxon>Brachionus</taxon>
    </lineage>
</organism>
<dbReference type="Proteomes" id="UP000276133">
    <property type="component" value="Unassembled WGS sequence"/>
</dbReference>
<reference evidence="1 2" key="1">
    <citation type="journal article" date="2018" name="Sci. Rep.">
        <title>Genomic signatures of local adaptation to the degree of environmental predictability in rotifers.</title>
        <authorList>
            <person name="Franch-Gras L."/>
            <person name="Hahn C."/>
            <person name="Garcia-Roger E.M."/>
            <person name="Carmona M.J."/>
            <person name="Serra M."/>
            <person name="Gomez A."/>
        </authorList>
    </citation>
    <scope>NUCLEOTIDE SEQUENCE [LARGE SCALE GENOMIC DNA]</scope>
    <source>
        <strain evidence="1">HYR1</strain>
    </source>
</reference>
<proteinExistence type="predicted"/>
<protein>
    <submittedName>
        <fullName evidence="1">Uncharacterized protein</fullName>
    </submittedName>
</protein>
<dbReference type="EMBL" id="REGN01003048">
    <property type="protein sequence ID" value="RNA24807.1"/>
    <property type="molecule type" value="Genomic_DNA"/>
</dbReference>
<name>A0A3M7RN75_BRAPC</name>
<comment type="caution">
    <text evidence="1">The sequence shown here is derived from an EMBL/GenBank/DDBJ whole genome shotgun (WGS) entry which is preliminary data.</text>
</comment>
<keyword evidence="2" id="KW-1185">Reference proteome</keyword>